<dbReference type="CDD" id="cd06533">
    <property type="entry name" value="Glyco_transf_WecG_TagA"/>
    <property type="match status" value="1"/>
</dbReference>
<dbReference type="EC" id="2.4.1.187" evidence="3"/>
<dbReference type="AlphaFoldDB" id="A0A3B1CRD0"/>
<keyword evidence="2 3" id="KW-0808">Transferase</keyword>
<reference evidence="3" key="1">
    <citation type="submission" date="2018-06" db="EMBL/GenBank/DDBJ databases">
        <authorList>
            <person name="Zhirakovskaya E."/>
        </authorList>
    </citation>
    <scope>NUCLEOTIDE SEQUENCE</scope>
</reference>
<dbReference type="GO" id="GO:0047244">
    <property type="term" value="F:N-acetylglucosaminyldiphosphoundecaprenol N-acetyl-beta-D-mannosaminyltransferase activity"/>
    <property type="evidence" value="ECO:0007669"/>
    <property type="project" value="UniProtKB-EC"/>
</dbReference>
<dbReference type="PANTHER" id="PTHR34136">
    <property type="match status" value="1"/>
</dbReference>
<gene>
    <name evidence="3" type="ORF">MNBD_NITROSPINAE05-1051</name>
</gene>
<name>A0A3B1CRD0_9ZZZZ</name>
<proteinExistence type="predicted"/>
<protein>
    <submittedName>
        <fullName evidence="3">N-acetylmannosaminyltransferase</fullName>
        <ecNumber evidence="3">2.4.1.187</ecNumber>
    </submittedName>
</protein>
<keyword evidence="1 3" id="KW-0328">Glycosyltransferase</keyword>
<sequence>MASEDTKRFNVLGVGISSIDMGAALKVIDGWITRRESKYVTITGVHGVMESQGDEDIRKIHNQAGMVTPDGMPLVWLGRFNKHKNVNRVYGPDLMLEIFAQSAAKGYRHYLYGGNEGVPELLKSKLDEKFPGINIVGTYSPPFRALSEEEDKKIVQMLNVAKPDIIWVGLSTPKQEKWMAGHVDRLNVPALIGVGAAFDFHSGLIKQAPPWMQKSGLEWLFRLLTEPRRLWRRYFRNNPRFVFLIVRQMLGLKRYADDW</sequence>
<accession>A0A3B1CRD0</accession>
<dbReference type="EMBL" id="UOGG01000133">
    <property type="protein sequence ID" value="VAX30892.1"/>
    <property type="molecule type" value="Genomic_DNA"/>
</dbReference>
<dbReference type="PANTHER" id="PTHR34136:SF1">
    <property type="entry name" value="UDP-N-ACETYL-D-MANNOSAMINURONIC ACID TRANSFERASE"/>
    <property type="match status" value="1"/>
</dbReference>
<organism evidence="3">
    <name type="scientific">hydrothermal vent metagenome</name>
    <dbReference type="NCBI Taxonomy" id="652676"/>
    <lineage>
        <taxon>unclassified sequences</taxon>
        <taxon>metagenomes</taxon>
        <taxon>ecological metagenomes</taxon>
    </lineage>
</organism>
<dbReference type="Pfam" id="PF03808">
    <property type="entry name" value="Glyco_tran_WecG"/>
    <property type="match status" value="1"/>
</dbReference>
<evidence type="ECO:0000256" key="1">
    <source>
        <dbReference type="ARBA" id="ARBA00022676"/>
    </source>
</evidence>
<evidence type="ECO:0000313" key="3">
    <source>
        <dbReference type="EMBL" id="VAX30892.1"/>
    </source>
</evidence>
<evidence type="ECO:0000256" key="2">
    <source>
        <dbReference type="ARBA" id="ARBA00022679"/>
    </source>
</evidence>
<dbReference type="NCBIfam" id="TIGR00696">
    <property type="entry name" value="wecG_tagA_cpsF"/>
    <property type="match status" value="1"/>
</dbReference>
<dbReference type="InterPro" id="IPR004629">
    <property type="entry name" value="WecG_TagA_CpsF"/>
</dbReference>